<dbReference type="REBASE" id="16053">
    <property type="entry name" value="M.Rca13941ORF2010P"/>
</dbReference>
<dbReference type="Pfam" id="PF18755">
    <property type="entry name" value="RAMA"/>
    <property type="match status" value="1"/>
</dbReference>
<keyword evidence="4" id="KW-0949">S-adenosyl-L-methionine</keyword>
<protein>
    <recommendedName>
        <fullName evidence="7">Methyltransferase</fullName>
        <ecNumber evidence="7">2.1.1.-</ecNumber>
    </recommendedName>
</protein>
<dbReference type="Gene3D" id="3.40.50.150">
    <property type="entry name" value="Vaccinia Virus protein VP39"/>
    <property type="match status" value="1"/>
</dbReference>
<dbReference type="InterPro" id="IPR001091">
    <property type="entry name" value="RM_Methyltransferase"/>
</dbReference>
<evidence type="ECO:0000256" key="1">
    <source>
        <dbReference type="ARBA" id="ARBA00006594"/>
    </source>
</evidence>
<dbReference type="STRING" id="383372.Rcas_2010"/>
<keyword evidence="5" id="KW-0235">DNA replication</keyword>
<feature type="domain" description="DNA methylase N-4/N-6" evidence="8">
    <location>
        <begin position="33"/>
        <end position="253"/>
    </location>
</feature>
<evidence type="ECO:0000256" key="2">
    <source>
        <dbReference type="ARBA" id="ARBA00022603"/>
    </source>
</evidence>
<dbReference type="EMBL" id="CP000804">
    <property type="protein sequence ID" value="ABU58098.1"/>
    <property type="molecule type" value="Genomic_DNA"/>
</dbReference>
<sequence>MQVVTPDSCRLPINAIIQGDCIQVLQMFPEQSVDLIFADPPYNLQLRHALLRPDQTVVDGVDDAWDRFEDVQEYDAFTRAWLGACRRVLKDDGTIWVIGTYHNIFRVGAIMMDLGYWILNDVIWHKTNPMPNFRGVRFQNATETLIWAKKSADQKKYTFNYHAMKHLNEEKQMQNVWHLPLCTGAERVKINGKKAHSTQKPEALLYRVILSSSNPGDLVLDPFFGSGTTGVVARRLKRHYIGIELDPAYVEIARTRIEKTPVSVCDDAMLATRSKRDMPRVGFGQLVEAQYLRVGQNLYSSDRNVVAIVRADSQLQWGNITSSIHRIAALAQHKPAFNGWEYWHYEDQAGRLVSIDSLREQYRFDQGVAD</sequence>
<dbReference type="PANTHER" id="PTHR13370:SF3">
    <property type="entry name" value="TRNA (GUANINE(10)-N2)-METHYLTRANSFERASE HOMOLOG"/>
    <property type="match status" value="1"/>
</dbReference>
<keyword evidence="3" id="KW-0808">Transferase</keyword>
<gene>
    <name evidence="10" type="ordered locus">Rcas_2010</name>
</gene>
<dbReference type="Proteomes" id="UP000000263">
    <property type="component" value="Chromosome"/>
</dbReference>
<keyword evidence="11" id="KW-1185">Reference proteome</keyword>
<dbReference type="InterPro" id="IPR040843">
    <property type="entry name" value="RAMA"/>
</dbReference>
<evidence type="ECO:0000313" key="10">
    <source>
        <dbReference type="EMBL" id="ABU58098.1"/>
    </source>
</evidence>
<reference evidence="10 11" key="1">
    <citation type="submission" date="2007-08" db="EMBL/GenBank/DDBJ databases">
        <title>Complete sequence of Roseiflexus castenholzii DSM 13941.</title>
        <authorList>
            <consortium name="US DOE Joint Genome Institute"/>
            <person name="Copeland A."/>
            <person name="Lucas S."/>
            <person name="Lapidus A."/>
            <person name="Barry K."/>
            <person name="Glavina del Rio T."/>
            <person name="Dalin E."/>
            <person name="Tice H."/>
            <person name="Pitluck S."/>
            <person name="Thompson L.S."/>
            <person name="Brettin T."/>
            <person name="Bruce D."/>
            <person name="Detter J.C."/>
            <person name="Han C."/>
            <person name="Tapia R."/>
            <person name="Schmutz J."/>
            <person name="Larimer F."/>
            <person name="Land M."/>
            <person name="Hauser L."/>
            <person name="Kyrpides N."/>
            <person name="Mikhailova N."/>
            <person name="Bryant D.A."/>
            <person name="Hanada S."/>
            <person name="Tsukatani Y."/>
            <person name="Richardson P."/>
        </authorList>
    </citation>
    <scope>NUCLEOTIDE SEQUENCE [LARGE SCALE GENOMIC DNA]</scope>
    <source>
        <strain evidence="11">DSM 13941 / HLO8</strain>
    </source>
</reference>
<dbReference type="Pfam" id="PF01555">
    <property type="entry name" value="N6_N4_Mtase"/>
    <property type="match status" value="1"/>
</dbReference>
<evidence type="ECO:0000313" key="11">
    <source>
        <dbReference type="Proteomes" id="UP000000263"/>
    </source>
</evidence>
<evidence type="ECO:0000256" key="5">
    <source>
        <dbReference type="ARBA" id="ARBA00022705"/>
    </source>
</evidence>
<dbReference type="AlphaFoldDB" id="A7NKS8"/>
<dbReference type="CDD" id="cd02440">
    <property type="entry name" value="AdoMet_MTases"/>
    <property type="match status" value="1"/>
</dbReference>
<dbReference type="InterPro" id="IPR029063">
    <property type="entry name" value="SAM-dependent_MTases_sf"/>
</dbReference>
<keyword evidence="6" id="KW-0238">DNA-binding</keyword>
<dbReference type="GO" id="GO:0009007">
    <property type="term" value="F:site-specific DNA-methyltransferase (adenine-specific) activity"/>
    <property type="evidence" value="ECO:0007669"/>
    <property type="project" value="TreeGrafter"/>
</dbReference>
<dbReference type="GO" id="GO:0003677">
    <property type="term" value="F:DNA binding"/>
    <property type="evidence" value="ECO:0007669"/>
    <property type="project" value="UniProtKB-KW"/>
</dbReference>
<dbReference type="GO" id="GO:0032259">
    <property type="term" value="P:methylation"/>
    <property type="evidence" value="ECO:0007669"/>
    <property type="project" value="UniProtKB-KW"/>
</dbReference>
<dbReference type="InterPro" id="IPR002941">
    <property type="entry name" value="DNA_methylase_N4/N6"/>
</dbReference>
<evidence type="ECO:0000256" key="3">
    <source>
        <dbReference type="ARBA" id="ARBA00022679"/>
    </source>
</evidence>
<name>A7NKS8_ROSCS</name>
<dbReference type="HOGENOM" id="CLU_024927_5_1_0"/>
<dbReference type="EC" id="2.1.1.-" evidence="7"/>
<dbReference type="GO" id="GO:0005737">
    <property type="term" value="C:cytoplasm"/>
    <property type="evidence" value="ECO:0007669"/>
    <property type="project" value="TreeGrafter"/>
</dbReference>
<dbReference type="RefSeq" id="WP_012120522.1">
    <property type="nucleotide sequence ID" value="NC_009767.1"/>
</dbReference>
<evidence type="ECO:0000256" key="6">
    <source>
        <dbReference type="ARBA" id="ARBA00023125"/>
    </source>
</evidence>
<dbReference type="PROSITE" id="PS00092">
    <property type="entry name" value="N6_MTASE"/>
    <property type="match status" value="1"/>
</dbReference>
<proteinExistence type="inferred from homology"/>
<keyword evidence="2 10" id="KW-0489">Methyltransferase</keyword>
<evidence type="ECO:0000259" key="9">
    <source>
        <dbReference type="Pfam" id="PF18755"/>
    </source>
</evidence>
<dbReference type="InterPro" id="IPR002052">
    <property type="entry name" value="DNA_methylase_N6_adenine_CS"/>
</dbReference>
<dbReference type="PANTHER" id="PTHR13370">
    <property type="entry name" value="RNA METHYLASE-RELATED"/>
    <property type="match status" value="1"/>
</dbReference>
<evidence type="ECO:0000259" key="8">
    <source>
        <dbReference type="Pfam" id="PF01555"/>
    </source>
</evidence>
<dbReference type="GO" id="GO:0006260">
    <property type="term" value="P:DNA replication"/>
    <property type="evidence" value="ECO:0007669"/>
    <property type="project" value="UniProtKB-KW"/>
</dbReference>
<dbReference type="GO" id="GO:0008170">
    <property type="term" value="F:N-methyltransferase activity"/>
    <property type="evidence" value="ECO:0007669"/>
    <property type="project" value="InterPro"/>
</dbReference>
<accession>A7NKS8</accession>
<evidence type="ECO:0000256" key="7">
    <source>
        <dbReference type="RuleBase" id="RU362026"/>
    </source>
</evidence>
<comment type="similarity">
    <text evidence="1 7">Belongs to the N(4)/N(6)-methyltransferase family.</text>
</comment>
<feature type="domain" description="RAMA" evidence="9">
    <location>
        <begin position="271"/>
        <end position="363"/>
    </location>
</feature>
<organism evidence="10 11">
    <name type="scientific">Roseiflexus castenholzii (strain DSM 13941 / HLO8)</name>
    <dbReference type="NCBI Taxonomy" id="383372"/>
    <lineage>
        <taxon>Bacteria</taxon>
        <taxon>Bacillati</taxon>
        <taxon>Chloroflexota</taxon>
        <taxon>Chloroflexia</taxon>
        <taxon>Chloroflexales</taxon>
        <taxon>Roseiflexineae</taxon>
        <taxon>Roseiflexaceae</taxon>
        <taxon>Roseiflexus</taxon>
    </lineage>
</organism>
<dbReference type="KEGG" id="rca:Rcas_2010"/>
<dbReference type="OrthoDB" id="9800801at2"/>
<dbReference type="eggNOG" id="COG2189">
    <property type="taxonomic scope" value="Bacteria"/>
</dbReference>
<dbReference type="SUPFAM" id="SSF53335">
    <property type="entry name" value="S-adenosyl-L-methionine-dependent methyltransferases"/>
    <property type="match status" value="1"/>
</dbReference>
<dbReference type="PRINTS" id="PR00508">
    <property type="entry name" value="S21N4MTFRASE"/>
</dbReference>
<evidence type="ECO:0000256" key="4">
    <source>
        <dbReference type="ARBA" id="ARBA00022691"/>
    </source>
</evidence>